<organism evidence="7 8">
    <name type="scientific">Halalkalibacter okhensis</name>
    <dbReference type="NCBI Taxonomy" id="333138"/>
    <lineage>
        <taxon>Bacteria</taxon>
        <taxon>Bacillati</taxon>
        <taxon>Bacillota</taxon>
        <taxon>Bacilli</taxon>
        <taxon>Bacillales</taxon>
        <taxon>Bacillaceae</taxon>
        <taxon>Halalkalibacter</taxon>
    </lineage>
</organism>
<dbReference type="Gene3D" id="1.10.10.10">
    <property type="entry name" value="Winged helix-like DNA-binding domain superfamily/Winged helix DNA-binding domain"/>
    <property type="match status" value="1"/>
</dbReference>
<evidence type="ECO:0000256" key="1">
    <source>
        <dbReference type="ARBA" id="ARBA00023015"/>
    </source>
</evidence>
<dbReference type="SUPFAM" id="SSF88946">
    <property type="entry name" value="Sigma2 domain of RNA polymerase sigma factors"/>
    <property type="match status" value="1"/>
</dbReference>
<dbReference type="OrthoDB" id="9783788at2"/>
<dbReference type="Pfam" id="PF04545">
    <property type="entry name" value="Sigma70_r4"/>
    <property type="match status" value="1"/>
</dbReference>
<protein>
    <recommendedName>
        <fullName evidence="9">RNA polymerase sigma-70 region 2 domain-containing protein</fullName>
    </recommendedName>
</protein>
<feature type="domain" description="RNA polymerase sigma-70 region 4" evidence="6">
    <location>
        <begin position="112"/>
        <end position="160"/>
    </location>
</feature>
<sequence length="164" mass="19336">MNHNQPSFEEVLKNYEPAIKKQLISLRIYKDHDEFYQIGRLALWDAYRKFNPEKGTFSTYAISYIRGRMLVSLRKERKYSDHHSYAGDEQLEAVVSQHETTPLEIELLEPYLTNLSERERLWVKESIIKQKKTAEIASQFNVSTPTVRSWKKTALTKLRNQASL</sequence>
<dbReference type="AlphaFoldDB" id="A0A0B0I7N2"/>
<dbReference type="InterPro" id="IPR014284">
    <property type="entry name" value="RNA_pol_sigma-70_dom"/>
</dbReference>
<dbReference type="NCBIfam" id="TIGR02937">
    <property type="entry name" value="sigma70-ECF"/>
    <property type="match status" value="1"/>
</dbReference>
<name>A0A0B0I7N2_9BACI</name>
<dbReference type="GO" id="GO:0006352">
    <property type="term" value="P:DNA-templated transcription initiation"/>
    <property type="evidence" value="ECO:0007669"/>
    <property type="project" value="InterPro"/>
</dbReference>
<dbReference type="Proteomes" id="UP000030832">
    <property type="component" value="Unassembled WGS sequence"/>
</dbReference>
<dbReference type="InterPro" id="IPR013324">
    <property type="entry name" value="RNA_pol_sigma_r3/r4-like"/>
</dbReference>
<evidence type="ECO:0008006" key="9">
    <source>
        <dbReference type="Google" id="ProtNLM"/>
    </source>
</evidence>
<keyword evidence="8" id="KW-1185">Reference proteome</keyword>
<evidence type="ECO:0000313" key="7">
    <source>
        <dbReference type="EMBL" id="KHF38453.1"/>
    </source>
</evidence>
<keyword evidence="2" id="KW-0731">Sigma factor</keyword>
<evidence type="ECO:0000313" key="8">
    <source>
        <dbReference type="Proteomes" id="UP000030832"/>
    </source>
</evidence>
<dbReference type="InterPro" id="IPR007630">
    <property type="entry name" value="RNA_pol_sigma70_r4"/>
</dbReference>
<evidence type="ECO:0000256" key="2">
    <source>
        <dbReference type="ARBA" id="ARBA00023082"/>
    </source>
</evidence>
<dbReference type="eggNOG" id="COG1595">
    <property type="taxonomic scope" value="Bacteria"/>
</dbReference>
<dbReference type="Gene3D" id="1.10.1740.10">
    <property type="match status" value="1"/>
</dbReference>
<keyword evidence="3" id="KW-0238">DNA-binding</keyword>
<dbReference type="PANTHER" id="PTHR30385">
    <property type="entry name" value="SIGMA FACTOR F FLAGELLAR"/>
    <property type="match status" value="1"/>
</dbReference>
<evidence type="ECO:0000256" key="3">
    <source>
        <dbReference type="ARBA" id="ARBA00023125"/>
    </source>
</evidence>
<dbReference type="InterPro" id="IPR013325">
    <property type="entry name" value="RNA_pol_sigma_r2"/>
</dbReference>
<dbReference type="InterPro" id="IPR007627">
    <property type="entry name" value="RNA_pol_sigma70_r2"/>
</dbReference>
<dbReference type="InterPro" id="IPR036388">
    <property type="entry name" value="WH-like_DNA-bd_sf"/>
</dbReference>
<keyword evidence="1" id="KW-0805">Transcription regulation</keyword>
<evidence type="ECO:0000259" key="5">
    <source>
        <dbReference type="Pfam" id="PF04542"/>
    </source>
</evidence>
<dbReference type="STRING" id="333138.LQ50_21195"/>
<dbReference type="Pfam" id="PF04542">
    <property type="entry name" value="Sigma70_r2"/>
    <property type="match status" value="1"/>
</dbReference>
<dbReference type="EMBL" id="JRJU01000039">
    <property type="protein sequence ID" value="KHF38453.1"/>
    <property type="molecule type" value="Genomic_DNA"/>
</dbReference>
<dbReference type="RefSeq" id="WP_034632658.1">
    <property type="nucleotide sequence ID" value="NZ_JRJU01000039.1"/>
</dbReference>
<dbReference type="GO" id="GO:0016987">
    <property type="term" value="F:sigma factor activity"/>
    <property type="evidence" value="ECO:0007669"/>
    <property type="project" value="UniProtKB-KW"/>
</dbReference>
<dbReference type="SUPFAM" id="SSF88659">
    <property type="entry name" value="Sigma3 and sigma4 domains of RNA polymerase sigma factors"/>
    <property type="match status" value="1"/>
</dbReference>
<proteinExistence type="predicted"/>
<evidence type="ECO:0000256" key="4">
    <source>
        <dbReference type="ARBA" id="ARBA00023163"/>
    </source>
</evidence>
<accession>A0A0B0I7N2</accession>
<comment type="caution">
    <text evidence="7">The sequence shown here is derived from an EMBL/GenBank/DDBJ whole genome shotgun (WGS) entry which is preliminary data.</text>
</comment>
<dbReference type="GO" id="GO:0003677">
    <property type="term" value="F:DNA binding"/>
    <property type="evidence" value="ECO:0007669"/>
    <property type="project" value="UniProtKB-KW"/>
</dbReference>
<keyword evidence="4" id="KW-0804">Transcription</keyword>
<gene>
    <name evidence="7" type="ORF">LQ50_21195</name>
</gene>
<evidence type="ECO:0000259" key="6">
    <source>
        <dbReference type="Pfam" id="PF04545"/>
    </source>
</evidence>
<reference evidence="7 8" key="1">
    <citation type="submission" date="2014-09" db="EMBL/GenBank/DDBJ databases">
        <title>Genome sequencing and annotation of Bacillus Okhensis strain Kh10-101T.</title>
        <authorList>
            <person name="Prakash J.S."/>
        </authorList>
    </citation>
    <scope>NUCLEOTIDE SEQUENCE [LARGE SCALE GENOMIC DNA]</scope>
    <source>
        <strain evidence="8">Kh10-101T</strain>
    </source>
</reference>
<feature type="domain" description="RNA polymerase sigma-70 region 2" evidence="5">
    <location>
        <begin position="19"/>
        <end position="78"/>
    </location>
</feature>